<dbReference type="Proteomes" id="UP001209730">
    <property type="component" value="Unassembled WGS sequence"/>
</dbReference>
<dbReference type="RefSeq" id="WP_266066750.1">
    <property type="nucleotide sequence ID" value="NZ_JAPHQB010000057.1"/>
</dbReference>
<feature type="transmembrane region" description="Helical" evidence="1">
    <location>
        <begin position="6"/>
        <end position="27"/>
    </location>
</feature>
<organism evidence="2 3">
    <name type="scientific">Microbulbifer thermotolerans</name>
    <dbReference type="NCBI Taxonomy" id="252514"/>
    <lineage>
        <taxon>Bacteria</taxon>
        <taxon>Pseudomonadati</taxon>
        <taxon>Pseudomonadota</taxon>
        <taxon>Gammaproteobacteria</taxon>
        <taxon>Cellvibrionales</taxon>
        <taxon>Microbulbiferaceae</taxon>
        <taxon>Microbulbifer</taxon>
    </lineage>
</organism>
<dbReference type="AlphaFoldDB" id="A0AB35I0M7"/>
<evidence type="ECO:0000313" key="2">
    <source>
        <dbReference type="EMBL" id="MCX2803349.1"/>
    </source>
</evidence>
<keyword evidence="1" id="KW-1133">Transmembrane helix</keyword>
<reference evidence="2" key="1">
    <citation type="submission" date="2022-11" db="EMBL/GenBank/DDBJ databases">
        <title>Chitin-degrading and fungicidal potential of chitinolytic bacterial strains from marine environment of the Pacific Ocean regions.</title>
        <authorList>
            <person name="Pentekhina I."/>
            <person name="Nedashkovskaya O."/>
            <person name="Seitkalieva A."/>
            <person name="Podvolotskaya A."/>
            <person name="Tekutyeva L."/>
            <person name="Balabanova L."/>
        </authorList>
    </citation>
    <scope>NUCLEOTIDE SEQUENCE</scope>
    <source>
        <strain evidence="2">KMM 6838</strain>
    </source>
</reference>
<comment type="caution">
    <text evidence="2">The sequence shown here is derived from an EMBL/GenBank/DDBJ whole genome shotgun (WGS) entry which is preliminary data.</text>
</comment>
<feature type="transmembrane region" description="Helical" evidence="1">
    <location>
        <begin position="48"/>
        <end position="68"/>
    </location>
</feature>
<sequence length="125" mass="13903">MNASLSSALVYVLGFIGLIAVGVIPVRSWFVLRRAYKGAHGVHKLGKLLTTLLVLIVVAILWGDLQVATRIFKCLTETYCGPSIASGWTYLAILGFWYLIFEAVIFWVHRFAGGTERSQIPKNNF</sequence>
<accession>A0AB35I0M7</accession>
<gene>
    <name evidence="2" type="ORF">OQJ68_16345</name>
</gene>
<evidence type="ECO:0000313" key="3">
    <source>
        <dbReference type="Proteomes" id="UP001209730"/>
    </source>
</evidence>
<keyword evidence="1" id="KW-0472">Membrane</keyword>
<feature type="transmembrane region" description="Helical" evidence="1">
    <location>
        <begin position="88"/>
        <end position="108"/>
    </location>
</feature>
<keyword evidence="1" id="KW-0812">Transmembrane</keyword>
<evidence type="ECO:0000256" key="1">
    <source>
        <dbReference type="SAM" id="Phobius"/>
    </source>
</evidence>
<dbReference type="EMBL" id="JAPHQB010000057">
    <property type="protein sequence ID" value="MCX2803349.1"/>
    <property type="molecule type" value="Genomic_DNA"/>
</dbReference>
<protein>
    <submittedName>
        <fullName evidence="2">Uncharacterized protein</fullName>
    </submittedName>
</protein>
<name>A0AB35I0M7_MICTH</name>
<proteinExistence type="predicted"/>